<proteinExistence type="inferred from homology"/>
<organism evidence="8 9">
    <name type="scientific">Egicoccus halophilus</name>
    <dbReference type="NCBI Taxonomy" id="1670830"/>
    <lineage>
        <taxon>Bacteria</taxon>
        <taxon>Bacillati</taxon>
        <taxon>Actinomycetota</taxon>
        <taxon>Nitriliruptoria</taxon>
        <taxon>Egicoccales</taxon>
        <taxon>Egicoccaceae</taxon>
        <taxon>Egicoccus</taxon>
    </lineage>
</organism>
<evidence type="ECO:0000256" key="6">
    <source>
        <dbReference type="SAM" id="MobiDB-lite"/>
    </source>
</evidence>
<dbReference type="GO" id="GO:0004252">
    <property type="term" value="F:serine-type endopeptidase activity"/>
    <property type="evidence" value="ECO:0007669"/>
    <property type="project" value="UniProtKB-UniRule"/>
</dbReference>
<dbReference type="PANTHER" id="PTHR43806">
    <property type="entry name" value="PEPTIDASE S8"/>
    <property type="match status" value="1"/>
</dbReference>
<gene>
    <name evidence="8" type="ORF">GCM10011354_17060</name>
</gene>
<reference evidence="8" key="2">
    <citation type="submission" date="2020-09" db="EMBL/GenBank/DDBJ databases">
        <authorList>
            <person name="Sun Q."/>
            <person name="Zhou Y."/>
        </authorList>
    </citation>
    <scope>NUCLEOTIDE SEQUENCE</scope>
    <source>
        <strain evidence="8">CGMCC 1.14988</strain>
    </source>
</reference>
<dbReference type="GO" id="GO:0005975">
    <property type="term" value="P:carbohydrate metabolic process"/>
    <property type="evidence" value="ECO:0007669"/>
    <property type="project" value="UniProtKB-ARBA"/>
</dbReference>
<dbReference type="GO" id="GO:0006508">
    <property type="term" value="P:proteolysis"/>
    <property type="evidence" value="ECO:0007669"/>
    <property type="project" value="UniProtKB-KW"/>
</dbReference>
<evidence type="ECO:0000256" key="3">
    <source>
        <dbReference type="ARBA" id="ARBA00022801"/>
    </source>
</evidence>
<keyword evidence="3 5" id="KW-0378">Hydrolase</keyword>
<dbReference type="InterPro" id="IPR000209">
    <property type="entry name" value="Peptidase_S8/S53_dom"/>
</dbReference>
<reference evidence="8" key="1">
    <citation type="journal article" date="2014" name="Int. J. Syst. Evol. Microbiol.">
        <title>Complete genome sequence of Corynebacterium casei LMG S-19264T (=DSM 44701T), isolated from a smear-ripened cheese.</title>
        <authorList>
            <consortium name="US DOE Joint Genome Institute (JGI-PGF)"/>
            <person name="Walter F."/>
            <person name="Albersmeier A."/>
            <person name="Kalinowski J."/>
            <person name="Ruckert C."/>
        </authorList>
    </citation>
    <scope>NUCLEOTIDE SEQUENCE</scope>
    <source>
        <strain evidence="8">CGMCC 1.14988</strain>
    </source>
</reference>
<dbReference type="InterPro" id="IPR036852">
    <property type="entry name" value="Peptidase_S8/S53_dom_sf"/>
</dbReference>
<keyword evidence="2 5" id="KW-0645">Protease</keyword>
<dbReference type="PANTHER" id="PTHR43806:SF11">
    <property type="entry name" value="CEREVISIN-RELATED"/>
    <property type="match status" value="1"/>
</dbReference>
<dbReference type="InterPro" id="IPR022398">
    <property type="entry name" value="Peptidase_S8_His-AS"/>
</dbReference>
<feature type="region of interest" description="Disordered" evidence="6">
    <location>
        <begin position="617"/>
        <end position="663"/>
    </location>
</feature>
<evidence type="ECO:0000256" key="2">
    <source>
        <dbReference type="ARBA" id="ARBA00022670"/>
    </source>
</evidence>
<dbReference type="InterPro" id="IPR015500">
    <property type="entry name" value="Peptidase_S8_subtilisin-rel"/>
</dbReference>
<feature type="region of interest" description="Disordered" evidence="6">
    <location>
        <begin position="572"/>
        <end position="605"/>
    </location>
</feature>
<feature type="active site" description="Charge relay system" evidence="5">
    <location>
        <position position="214"/>
    </location>
</feature>
<feature type="region of interest" description="Disordered" evidence="6">
    <location>
        <begin position="823"/>
        <end position="914"/>
    </location>
</feature>
<evidence type="ECO:0000256" key="1">
    <source>
        <dbReference type="ARBA" id="ARBA00011073"/>
    </source>
</evidence>
<feature type="region of interest" description="Disordered" evidence="6">
    <location>
        <begin position="512"/>
        <end position="535"/>
    </location>
</feature>
<keyword evidence="4 5" id="KW-0720">Serine protease</keyword>
<feature type="domain" description="Peptidase S8/S53" evidence="7">
    <location>
        <begin position="154"/>
        <end position="421"/>
    </location>
</feature>
<dbReference type="InterPro" id="IPR013783">
    <property type="entry name" value="Ig-like_fold"/>
</dbReference>
<evidence type="ECO:0000256" key="5">
    <source>
        <dbReference type="PROSITE-ProRule" id="PRU01240"/>
    </source>
</evidence>
<evidence type="ECO:0000256" key="4">
    <source>
        <dbReference type="ARBA" id="ARBA00022825"/>
    </source>
</evidence>
<name>A0A8J3AA38_9ACTN</name>
<dbReference type="PROSITE" id="PS00137">
    <property type="entry name" value="SUBTILASE_HIS"/>
    <property type="match status" value="1"/>
</dbReference>
<feature type="compositionally biased region" description="Gly residues" evidence="6">
    <location>
        <begin position="833"/>
        <end position="875"/>
    </location>
</feature>
<feature type="compositionally biased region" description="Low complexity" evidence="6">
    <location>
        <begin position="652"/>
        <end position="662"/>
    </location>
</feature>
<protein>
    <recommendedName>
        <fullName evidence="7">Peptidase S8/S53 domain-containing protein</fullName>
    </recommendedName>
</protein>
<feature type="active site" description="Charge relay system" evidence="5">
    <location>
        <position position="382"/>
    </location>
</feature>
<dbReference type="PROSITE" id="PS51892">
    <property type="entry name" value="SUBTILASE"/>
    <property type="match status" value="1"/>
</dbReference>
<sequence length="950" mass="95081">MVALLLVASVVAANVGPPNEERGVLGAGPIVTLDGVPLEQVGSAAVVRVDPVDGPGDDPATTADALAAHPGVGEVRRLFGDWYALDGVDGATAATFDGVLAAQDDAHAQLAATARPEQWHLHNRGQRVAGQPGAEPGADIDWERTQQPSLAATGADVVVAVVDNGVDVTHPALAGRIWQDQDDETCVELDTCYGWDFVADAPLALDRPAQGAAHGTLIAGAIAAAPVVGGTSRPGGVAVDARIMPLTITYGDDGFLVSRAAAAIRYAVDHGADVVNASWGTLPGQARPDDVPVLEDAIRYARDAGVVVVAAAGNQQSDLDVAPVYPASFPQDNLLTVAATTPSDTIATYSNVGRATVDVAAPGSSIVGPSVGGGYATLSGTSMAAAVTSGVVAQTLSARQDLGSDAAGAAARQAVVAGATRLFGLRDHVRSSGRVSAAGALGLPPRLDGGLVVTGEGFEAIDPDREFVARLNVLAPRTSELAFTLGVWHDGAVHAVVGRDVEVTATGHIASVGGPSSGAGRLGLPRLPDTSDLETTGRDFTVGSLLPTGRYVLLVEETAPTRRAGYLAFHVGEPPLEHDPDTSGGPLDPLDPTRPDDGSHAGDPACDVSAADCDLDAAPDCDTEPRPAACDTEGLPLDPAPGDGDPGDGDPADGAPVGDGCPTNATLDGNGVCVPSLQNCADGRAPTDGTCAPQLAACPTGTTPQGGTCVPVGAPATGTPTADAPASGTPSPTEKEFVPVFPPEGPMSGRTVDVKGDWNAPEWAGARVFFNEREAVVLAPLRTVAAVRAPAYPRPGSVHVSVRAPGGRLLEAYEHAFTYVDGSSTTGPSAPGSGSGGTGTGSGGNGSEGGGSDATDGNDGGSSGGGGSDGGGGGDSAPAPAPAPGTGPAPTDEAGWTSGQPTTLPNGLTVDRFTDDHPLSRLTASAWGDDQRCTTSPCRGTWIDTRKGRF</sequence>
<evidence type="ECO:0000259" key="7">
    <source>
        <dbReference type="Pfam" id="PF00082"/>
    </source>
</evidence>
<evidence type="ECO:0000313" key="9">
    <source>
        <dbReference type="Proteomes" id="UP000650511"/>
    </source>
</evidence>
<feature type="compositionally biased region" description="Low complexity" evidence="6">
    <location>
        <begin position="823"/>
        <end position="832"/>
    </location>
</feature>
<dbReference type="PRINTS" id="PR00723">
    <property type="entry name" value="SUBTILISIN"/>
</dbReference>
<accession>A0A8J3AA38</accession>
<comment type="caution">
    <text evidence="8">The sequence shown here is derived from an EMBL/GenBank/DDBJ whole genome shotgun (WGS) entry which is preliminary data.</text>
</comment>
<dbReference type="Gene3D" id="3.40.50.200">
    <property type="entry name" value="Peptidase S8/S53 domain"/>
    <property type="match status" value="1"/>
</dbReference>
<feature type="active site" description="Charge relay system" evidence="5">
    <location>
        <position position="163"/>
    </location>
</feature>
<dbReference type="Proteomes" id="UP000650511">
    <property type="component" value="Unassembled WGS sequence"/>
</dbReference>
<dbReference type="InterPro" id="IPR050131">
    <property type="entry name" value="Peptidase_S8_subtilisin-like"/>
</dbReference>
<dbReference type="Gene3D" id="2.60.40.10">
    <property type="entry name" value="Immunoglobulins"/>
    <property type="match status" value="1"/>
</dbReference>
<keyword evidence="9" id="KW-1185">Reference proteome</keyword>
<dbReference type="Pfam" id="PF00082">
    <property type="entry name" value="Peptidase_S8"/>
    <property type="match status" value="1"/>
</dbReference>
<feature type="compositionally biased region" description="Basic and acidic residues" evidence="6">
    <location>
        <begin position="591"/>
        <end position="600"/>
    </location>
</feature>
<comment type="similarity">
    <text evidence="1 5">Belongs to the peptidase S8 family.</text>
</comment>
<dbReference type="AlphaFoldDB" id="A0A8J3AA38"/>
<dbReference type="EMBL" id="BMHA01000005">
    <property type="protein sequence ID" value="GGI06029.1"/>
    <property type="molecule type" value="Genomic_DNA"/>
</dbReference>
<dbReference type="SUPFAM" id="SSF52743">
    <property type="entry name" value="Subtilisin-like"/>
    <property type="match status" value="1"/>
</dbReference>
<feature type="compositionally biased region" description="Polar residues" evidence="6">
    <location>
        <begin position="897"/>
        <end position="906"/>
    </location>
</feature>
<evidence type="ECO:0000313" key="8">
    <source>
        <dbReference type="EMBL" id="GGI06029.1"/>
    </source>
</evidence>